<name>A0A2I1G5A6_9GLOM</name>
<reference evidence="1 2" key="1">
    <citation type="submission" date="2015-10" db="EMBL/GenBank/DDBJ databases">
        <title>Genome analyses suggest a sexual origin of heterokaryosis in a supposedly ancient asexual fungus.</title>
        <authorList>
            <person name="Ropars J."/>
            <person name="Sedzielewska K."/>
            <person name="Noel J."/>
            <person name="Charron P."/>
            <person name="Farinelli L."/>
            <person name="Marton T."/>
            <person name="Kruger M."/>
            <person name="Pelin A."/>
            <person name="Brachmann A."/>
            <person name="Corradi N."/>
        </authorList>
    </citation>
    <scope>NUCLEOTIDE SEQUENCE [LARGE SCALE GENOMIC DNA]</scope>
    <source>
        <strain evidence="1 2">A4</strain>
    </source>
</reference>
<protein>
    <submittedName>
        <fullName evidence="1">Uncharacterized protein</fullName>
    </submittedName>
</protein>
<accession>A0A2I1G5A6</accession>
<comment type="caution">
    <text evidence="1">The sequence shown here is derived from an EMBL/GenBank/DDBJ whole genome shotgun (WGS) entry which is preliminary data.</text>
</comment>
<evidence type="ECO:0000313" key="2">
    <source>
        <dbReference type="Proteomes" id="UP000234323"/>
    </source>
</evidence>
<gene>
    <name evidence="1" type="ORF">RhiirA4_396549</name>
</gene>
<dbReference type="EMBL" id="LLXI01000167">
    <property type="protein sequence ID" value="PKY41819.1"/>
    <property type="molecule type" value="Genomic_DNA"/>
</dbReference>
<dbReference type="AlphaFoldDB" id="A0A2I1G5A6"/>
<dbReference type="VEuPathDB" id="FungiDB:RhiirFUN_007330"/>
<dbReference type="VEuPathDB" id="FungiDB:FUN_005150"/>
<dbReference type="VEuPathDB" id="FungiDB:RhiirA1_427224"/>
<evidence type="ECO:0000313" key="1">
    <source>
        <dbReference type="EMBL" id="PKY41819.1"/>
    </source>
</evidence>
<keyword evidence="2" id="KW-1185">Reference proteome</keyword>
<sequence length="143" mass="15864">MSNPFRCIYDRTPENLTPFLNNHDTAILVLRALKKDKNMPVLVFEWNLAGLNDVATAPGLRNGVANQDKATIIANLTANGATNYNNIVFTFPNGTAIGAWVDQIHMGVPDVVVTVTRINRITERDTKTPSIAFDLKNFSKVFF</sequence>
<dbReference type="Proteomes" id="UP000234323">
    <property type="component" value="Unassembled WGS sequence"/>
</dbReference>
<organism evidence="1 2">
    <name type="scientific">Rhizophagus irregularis</name>
    <dbReference type="NCBI Taxonomy" id="588596"/>
    <lineage>
        <taxon>Eukaryota</taxon>
        <taxon>Fungi</taxon>
        <taxon>Fungi incertae sedis</taxon>
        <taxon>Mucoromycota</taxon>
        <taxon>Glomeromycotina</taxon>
        <taxon>Glomeromycetes</taxon>
        <taxon>Glomerales</taxon>
        <taxon>Glomeraceae</taxon>
        <taxon>Rhizophagus</taxon>
    </lineage>
</organism>
<proteinExistence type="predicted"/>